<evidence type="ECO:0000256" key="8">
    <source>
        <dbReference type="ARBA" id="ARBA00048212"/>
    </source>
</evidence>
<reference evidence="12" key="1">
    <citation type="submission" date="2016-02" db="EMBL/GenBank/DDBJ databases">
        <authorList>
            <person name="Sanders J.G."/>
            <person name="Lin J.Y."/>
            <person name="Wertz J.T."/>
            <person name="Russell J.A."/>
            <person name="Moreau C.S."/>
            <person name="Powell S."/>
        </authorList>
    </citation>
    <scope>NUCLEOTIDE SEQUENCE [LARGE SCALE GENOMIC DNA]</scope>
    <source>
        <strain evidence="12">CAG34</strain>
    </source>
</reference>
<keyword evidence="12" id="KW-1185">Reference proteome</keyword>
<evidence type="ECO:0000256" key="10">
    <source>
        <dbReference type="ARBA" id="ARBA00049229"/>
    </source>
</evidence>
<dbReference type="Gene3D" id="3.20.10.10">
    <property type="entry name" value="D-amino Acid Aminotransferase, subunit A, domain 2"/>
    <property type="match status" value="1"/>
</dbReference>
<dbReference type="InterPro" id="IPR036038">
    <property type="entry name" value="Aminotransferase-like"/>
</dbReference>
<keyword evidence="11" id="KW-0032">Aminotransferase</keyword>
<dbReference type="CDD" id="cd00449">
    <property type="entry name" value="PLPDE_IV"/>
    <property type="match status" value="1"/>
</dbReference>
<evidence type="ECO:0000313" key="11">
    <source>
        <dbReference type="EMBL" id="KXU37456.1"/>
    </source>
</evidence>
<gene>
    <name evidence="11" type="ORF">AXK11_02400</name>
</gene>
<evidence type="ECO:0000256" key="9">
    <source>
        <dbReference type="ARBA" id="ARBA00048798"/>
    </source>
</evidence>
<evidence type="ECO:0000256" key="2">
    <source>
        <dbReference type="ARBA" id="ARBA00004824"/>
    </source>
</evidence>
<dbReference type="InterPro" id="IPR043131">
    <property type="entry name" value="BCAT-like_N"/>
</dbReference>
<dbReference type="InterPro" id="IPR001544">
    <property type="entry name" value="Aminotrans_IV"/>
</dbReference>
<comment type="similarity">
    <text evidence="5">Belongs to the class-IV pyridoxal-phosphate-dependent aminotransferase family.</text>
</comment>
<comment type="pathway">
    <text evidence="2">Amino-acid biosynthesis; L-isoleucine biosynthesis; L-isoleucine from 2-oxobutanoate: step 4/4.</text>
</comment>
<dbReference type="Proteomes" id="UP000070058">
    <property type="component" value="Unassembled WGS sequence"/>
</dbReference>
<comment type="caution">
    <text evidence="11">The sequence shown here is derived from an EMBL/GenBank/DDBJ whole genome shotgun (WGS) entry which is preliminary data.</text>
</comment>
<evidence type="ECO:0000256" key="6">
    <source>
        <dbReference type="ARBA" id="ARBA00013053"/>
    </source>
</evidence>
<dbReference type="SUPFAM" id="SSF56752">
    <property type="entry name" value="D-aminoacid aminotransferase-like PLP-dependent enzymes"/>
    <property type="match status" value="1"/>
</dbReference>
<dbReference type="GO" id="GO:0046394">
    <property type="term" value="P:carboxylic acid biosynthetic process"/>
    <property type="evidence" value="ECO:0007669"/>
    <property type="project" value="UniProtKB-ARBA"/>
</dbReference>
<evidence type="ECO:0000256" key="7">
    <source>
        <dbReference type="ARBA" id="ARBA00022898"/>
    </source>
</evidence>
<dbReference type="GO" id="GO:0004084">
    <property type="term" value="F:branched-chain-amino-acid transaminase activity"/>
    <property type="evidence" value="ECO:0007669"/>
    <property type="project" value="UniProtKB-EC"/>
</dbReference>
<dbReference type="EC" id="2.6.1.42" evidence="6"/>
<comment type="catalytic activity">
    <reaction evidence="9">
        <text>L-isoleucine + 2-oxoglutarate = (S)-3-methyl-2-oxopentanoate + L-glutamate</text>
        <dbReference type="Rhea" id="RHEA:24801"/>
        <dbReference type="ChEBI" id="CHEBI:16810"/>
        <dbReference type="ChEBI" id="CHEBI:29985"/>
        <dbReference type="ChEBI" id="CHEBI:35146"/>
        <dbReference type="ChEBI" id="CHEBI:58045"/>
        <dbReference type="EC" id="2.6.1.42"/>
    </reaction>
</comment>
<comment type="catalytic activity">
    <reaction evidence="10">
        <text>L-leucine + 2-oxoglutarate = 4-methyl-2-oxopentanoate + L-glutamate</text>
        <dbReference type="Rhea" id="RHEA:18321"/>
        <dbReference type="ChEBI" id="CHEBI:16810"/>
        <dbReference type="ChEBI" id="CHEBI:17865"/>
        <dbReference type="ChEBI" id="CHEBI:29985"/>
        <dbReference type="ChEBI" id="CHEBI:57427"/>
        <dbReference type="EC" id="2.6.1.42"/>
    </reaction>
</comment>
<sequence length="305" mass="33687">MEDYIQANTNGHLHDARQASISPLDRGFLYGDAVYEVWRTYEGVVFAWREHWARLEQSAAALGFLLNWSAEQIFEEIKRTAAAYRAATQYAGELYIRLQITRGGGPIGLDPGFADGANFILLVRANKDVPAEKLRAGYALSLATTLRRNSSETLNPAWKTGNYLNNILCLGEARRRGADEVVMTNLAGEVAESSVCNLGFVVSGGREILTPPLRSGILAGITRELVLTKVAPEAGFSMREAVIRPEEFSRFEECFLLATTRDIAPVGRIDAQPFRVGPDTVTMRLKAAFADYVARYVAAHTQQRV</sequence>
<protein>
    <recommendedName>
        <fullName evidence="6">branched-chain-amino-acid transaminase</fullName>
        <ecNumber evidence="6">2.6.1.42</ecNumber>
    </recommendedName>
</protein>
<dbReference type="GO" id="GO:0008652">
    <property type="term" value="P:amino acid biosynthetic process"/>
    <property type="evidence" value="ECO:0007669"/>
    <property type="project" value="UniProtKB-ARBA"/>
</dbReference>
<name>A0A139SSA0_9BACT</name>
<evidence type="ECO:0000256" key="5">
    <source>
        <dbReference type="ARBA" id="ARBA00009320"/>
    </source>
</evidence>
<keyword evidence="11" id="KW-0808">Transferase</keyword>
<comment type="pathway">
    <text evidence="3">Amino-acid biosynthesis; L-valine biosynthesis; L-valine from pyruvate: step 4/4.</text>
</comment>
<evidence type="ECO:0000313" key="12">
    <source>
        <dbReference type="Proteomes" id="UP000070058"/>
    </source>
</evidence>
<comment type="cofactor">
    <cofactor evidence="1">
        <name>pyridoxal 5'-phosphate</name>
        <dbReference type="ChEBI" id="CHEBI:597326"/>
    </cofactor>
</comment>
<keyword evidence="7" id="KW-0663">Pyridoxal phosphate</keyword>
<dbReference type="PANTHER" id="PTHR42743:SF11">
    <property type="entry name" value="AMINODEOXYCHORISMATE LYASE"/>
    <property type="match status" value="1"/>
</dbReference>
<dbReference type="InterPro" id="IPR050571">
    <property type="entry name" value="Class-IV_PLP-Dep_Aminotrnsfr"/>
</dbReference>
<dbReference type="STRING" id="1548207.AXK11_02400"/>
<dbReference type="InterPro" id="IPR043132">
    <property type="entry name" value="BCAT-like_C"/>
</dbReference>
<dbReference type="RefSeq" id="WP_068628883.1">
    <property type="nucleotide sequence ID" value="NZ_LSZQ01000015.1"/>
</dbReference>
<dbReference type="AlphaFoldDB" id="A0A139SSA0"/>
<accession>A0A139SSA0</accession>
<dbReference type="FunFam" id="3.20.10.10:FF:000002">
    <property type="entry name" value="D-alanine aminotransferase"/>
    <property type="match status" value="1"/>
</dbReference>
<evidence type="ECO:0000256" key="1">
    <source>
        <dbReference type="ARBA" id="ARBA00001933"/>
    </source>
</evidence>
<organism evidence="11 12">
    <name type="scientific">Cephaloticoccus primus</name>
    <dbReference type="NCBI Taxonomy" id="1548207"/>
    <lineage>
        <taxon>Bacteria</taxon>
        <taxon>Pseudomonadati</taxon>
        <taxon>Verrucomicrobiota</taxon>
        <taxon>Opitutia</taxon>
        <taxon>Opitutales</taxon>
        <taxon>Opitutaceae</taxon>
        <taxon>Cephaloticoccus</taxon>
    </lineage>
</organism>
<evidence type="ECO:0000256" key="4">
    <source>
        <dbReference type="ARBA" id="ARBA00005072"/>
    </source>
</evidence>
<comment type="catalytic activity">
    <reaction evidence="8">
        <text>L-valine + 2-oxoglutarate = 3-methyl-2-oxobutanoate + L-glutamate</text>
        <dbReference type="Rhea" id="RHEA:24813"/>
        <dbReference type="ChEBI" id="CHEBI:11851"/>
        <dbReference type="ChEBI" id="CHEBI:16810"/>
        <dbReference type="ChEBI" id="CHEBI:29985"/>
        <dbReference type="ChEBI" id="CHEBI:57762"/>
        <dbReference type="EC" id="2.6.1.42"/>
    </reaction>
</comment>
<dbReference type="Gene3D" id="3.30.470.10">
    <property type="match status" value="1"/>
</dbReference>
<evidence type="ECO:0000256" key="3">
    <source>
        <dbReference type="ARBA" id="ARBA00004931"/>
    </source>
</evidence>
<dbReference type="Pfam" id="PF01063">
    <property type="entry name" value="Aminotran_4"/>
    <property type="match status" value="1"/>
</dbReference>
<dbReference type="EMBL" id="LSZQ01000015">
    <property type="protein sequence ID" value="KXU37456.1"/>
    <property type="molecule type" value="Genomic_DNA"/>
</dbReference>
<comment type="pathway">
    <text evidence="4">Amino-acid biosynthesis; L-leucine biosynthesis; L-leucine from 3-methyl-2-oxobutanoate: step 4/4.</text>
</comment>
<proteinExistence type="inferred from homology"/>
<dbReference type="PANTHER" id="PTHR42743">
    <property type="entry name" value="AMINO-ACID AMINOTRANSFERASE"/>
    <property type="match status" value="1"/>
</dbReference>